<reference evidence="12 13" key="1">
    <citation type="submission" date="2017-09" db="EMBL/GenBank/DDBJ databases">
        <authorList>
            <person name="Lee N."/>
            <person name="Cho B.-K."/>
        </authorList>
    </citation>
    <scope>NUCLEOTIDE SEQUENCE [LARGE SCALE GENOMIC DNA]</scope>
    <source>
        <strain evidence="12 13">ATCC 12853</strain>
    </source>
</reference>
<keyword evidence="10" id="KW-0406">Ion transport</keyword>
<keyword evidence="5 10" id="KW-0472">Membrane</keyword>
<dbReference type="InterPro" id="IPR003691">
    <property type="entry name" value="FluC"/>
</dbReference>
<dbReference type="AlphaFoldDB" id="A0A5J6G314"/>
<protein>
    <recommendedName>
        <fullName evidence="10">Fluoride-specific ion channel FluC</fullName>
    </recommendedName>
</protein>
<feature type="binding site" evidence="10">
    <location>
        <position position="111"/>
    </location>
    <ligand>
        <name>Na(+)</name>
        <dbReference type="ChEBI" id="CHEBI:29101"/>
        <note>structural</note>
    </ligand>
</feature>
<dbReference type="EMBL" id="CP023699">
    <property type="protein sequence ID" value="QEU89959.1"/>
    <property type="molecule type" value="Genomic_DNA"/>
</dbReference>
<dbReference type="GO" id="GO:0062054">
    <property type="term" value="F:fluoride channel activity"/>
    <property type="evidence" value="ECO:0007669"/>
    <property type="project" value="UniProtKB-UniRule"/>
</dbReference>
<feature type="transmembrane region" description="Helical" evidence="10">
    <location>
        <begin position="36"/>
        <end position="54"/>
    </location>
</feature>
<evidence type="ECO:0000256" key="7">
    <source>
        <dbReference type="ARBA" id="ARBA00035120"/>
    </source>
</evidence>
<keyword evidence="10" id="KW-0813">Transport</keyword>
<organism evidence="12 13">
    <name type="scientific">Streptomyces kanamyceticus</name>
    <dbReference type="NCBI Taxonomy" id="1967"/>
    <lineage>
        <taxon>Bacteria</taxon>
        <taxon>Bacillati</taxon>
        <taxon>Actinomycetota</taxon>
        <taxon>Actinomycetes</taxon>
        <taxon>Kitasatosporales</taxon>
        <taxon>Streptomycetaceae</taxon>
        <taxon>Streptomyces</taxon>
    </lineage>
</organism>
<keyword evidence="13" id="KW-1185">Reference proteome</keyword>
<comment type="activity regulation">
    <text evidence="10">Na(+) is not transported, but it plays an essential structural role and its presence is essential for fluoride channel function.</text>
</comment>
<keyword evidence="4 10" id="KW-1133">Transmembrane helix</keyword>
<evidence type="ECO:0000256" key="6">
    <source>
        <dbReference type="ARBA" id="ARBA00023303"/>
    </source>
</evidence>
<evidence type="ECO:0000256" key="11">
    <source>
        <dbReference type="SAM" id="MobiDB-lite"/>
    </source>
</evidence>
<keyword evidence="3 10" id="KW-0812">Transmembrane</keyword>
<evidence type="ECO:0000256" key="1">
    <source>
        <dbReference type="ARBA" id="ARBA00004651"/>
    </source>
</evidence>
<feature type="region of interest" description="Disordered" evidence="11">
    <location>
        <begin position="1"/>
        <end position="21"/>
    </location>
</feature>
<evidence type="ECO:0000313" key="13">
    <source>
        <dbReference type="Proteomes" id="UP000325529"/>
    </source>
</evidence>
<dbReference type="NCBIfam" id="TIGR00494">
    <property type="entry name" value="crcB"/>
    <property type="match status" value="1"/>
</dbReference>
<dbReference type="Pfam" id="PF02537">
    <property type="entry name" value="CRCB"/>
    <property type="match status" value="1"/>
</dbReference>
<comment type="function">
    <text evidence="9 10">Fluoride-specific ion channel. Important for reducing fluoride concentration in the cell, thus reducing its toxicity.</text>
</comment>
<dbReference type="GO" id="GO:0005886">
    <property type="term" value="C:plasma membrane"/>
    <property type="evidence" value="ECO:0007669"/>
    <property type="project" value="UniProtKB-SubCell"/>
</dbReference>
<evidence type="ECO:0000256" key="2">
    <source>
        <dbReference type="ARBA" id="ARBA00022475"/>
    </source>
</evidence>
<proteinExistence type="inferred from homology"/>
<feature type="binding site" evidence="10">
    <location>
        <position position="108"/>
    </location>
    <ligand>
        <name>Na(+)</name>
        <dbReference type="ChEBI" id="CHEBI:29101"/>
        <note>structural</note>
    </ligand>
</feature>
<name>A0A5J6G314_STRKN</name>
<dbReference type="GO" id="GO:0046872">
    <property type="term" value="F:metal ion binding"/>
    <property type="evidence" value="ECO:0007669"/>
    <property type="project" value="UniProtKB-KW"/>
</dbReference>
<comment type="subcellular location">
    <subcellularLocation>
        <location evidence="1 10">Cell membrane</location>
        <topology evidence="1 10">Multi-pass membrane protein</topology>
    </subcellularLocation>
</comment>
<evidence type="ECO:0000313" key="12">
    <source>
        <dbReference type="EMBL" id="QEU89959.1"/>
    </source>
</evidence>
<feature type="transmembrane region" description="Helical" evidence="10">
    <location>
        <begin position="66"/>
        <end position="88"/>
    </location>
</feature>
<accession>A0A5J6G314</accession>
<keyword evidence="6 10" id="KW-0407">Ion channel</keyword>
<sequence>MPRQDPRPAAVDEPTDPDVDLSVPAQRRELTRGQGGILAAVSVGGAIGATARYAASLLWPVAPGGFPWATLAVNAVGCALIGVLMVLVTEVWTAHRLVRPFLGTGVLGGFTTFSTYAVDIERLVSGGYARTGLAYLALTLLAALAAVWCAVRVTRGLTAGTRRLTAGRRR</sequence>
<keyword evidence="2 10" id="KW-1003">Cell membrane</keyword>
<keyword evidence="10" id="KW-0479">Metal-binding</keyword>
<gene>
    <name evidence="10 12" type="primary">crcB</name>
    <name evidence="10" type="synonym">fluC</name>
    <name evidence="12" type="ORF">CP970_02705</name>
</gene>
<evidence type="ECO:0000256" key="9">
    <source>
        <dbReference type="ARBA" id="ARBA00049940"/>
    </source>
</evidence>
<dbReference type="PANTHER" id="PTHR28259:SF1">
    <property type="entry name" value="FLUORIDE EXPORT PROTEIN 1-RELATED"/>
    <property type="match status" value="1"/>
</dbReference>
<evidence type="ECO:0000256" key="5">
    <source>
        <dbReference type="ARBA" id="ARBA00023136"/>
    </source>
</evidence>
<feature type="transmembrane region" description="Helical" evidence="10">
    <location>
        <begin position="100"/>
        <end position="118"/>
    </location>
</feature>
<dbReference type="KEGG" id="ska:CP970_02705"/>
<dbReference type="RefSeq" id="WP_055554157.1">
    <property type="nucleotide sequence ID" value="NZ_CP023699.1"/>
</dbReference>
<dbReference type="OrthoDB" id="4408652at2"/>
<evidence type="ECO:0000256" key="3">
    <source>
        <dbReference type="ARBA" id="ARBA00022692"/>
    </source>
</evidence>
<dbReference type="PANTHER" id="PTHR28259">
    <property type="entry name" value="FLUORIDE EXPORT PROTEIN 1-RELATED"/>
    <property type="match status" value="1"/>
</dbReference>
<evidence type="ECO:0000256" key="10">
    <source>
        <dbReference type="HAMAP-Rule" id="MF_00454"/>
    </source>
</evidence>
<dbReference type="Proteomes" id="UP000325529">
    <property type="component" value="Chromosome"/>
</dbReference>
<keyword evidence="10" id="KW-0915">Sodium</keyword>
<evidence type="ECO:0000256" key="8">
    <source>
        <dbReference type="ARBA" id="ARBA00035585"/>
    </source>
</evidence>
<comment type="catalytic activity">
    <reaction evidence="8">
        <text>fluoride(in) = fluoride(out)</text>
        <dbReference type="Rhea" id="RHEA:76159"/>
        <dbReference type="ChEBI" id="CHEBI:17051"/>
    </reaction>
    <physiologicalReaction direction="left-to-right" evidence="8">
        <dbReference type="Rhea" id="RHEA:76160"/>
    </physiologicalReaction>
</comment>
<evidence type="ECO:0000256" key="4">
    <source>
        <dbReference type="ARBA" id="ARBA00022989"/>
    </source>
</evidence>
<comment type="similarity">
    <text evidence="7 10">Belongs to the fluoride channel Fluc/FEX (TC 1.A.43) family.</text>
</comment>
<dbReference type="GO" id="GO:0140114">
    <property type="term" value="P:cellular detoxification of fluoride"/>
    <property type="evidence" value="ECO:0007669"/>
    <property type="project" value="UniProtKB-UniRule"/>
</dbReference>
<dbReference type="HAMAP" id="MF_00454">
    <property type="entry name" value="FluC"/>
    <property type="match status" value="1"/>
</dbReference>
<feature type="transmembrane region" description="Helical" evidence="10">
    <location>
        <begin position="133"/>
        <end position="153"/>
    </location>
</feature>